<feature type="compositionally biased region" description="Basic and acidic residues" evidence="1">
    <location>
        <begin position="106"/>
        <end position="123"/>
    </location>
</feature>
<dbReference type="EMBL" id="JAAZON010000435">
    <property type="protein sequence ID" value="NMC63414.1"/>
    <property type="molecule type" value="Genomic_DNA"/>
</dbReference>
<gene>
    <name evidence="2" type="ORF">GYA55_09645</name>
</gene>
<comment type="caution">
    <text evidence="2">The sequence shown here is derived from an EMBL/GenBank/DDBJ whole genome shotgun (WGS) entry which is preliminary data.</text>
</comment>
<name>A0A7X9FTA8_9DELT</name>
<organism evidence="2 3">
    <name type="scientific">SAR324 cluster bacterium</name>
    <dbReference type="NCBI Taxonomy" id="2024889"/>
    <lineage>
        <taxon>Bacteria</taxon>
        <taxon>Deltaproteobacteria</taxon>
        <taxon>SAR324 cluster</taxon>
    </lineage>
</organism>
<evidence type="ECO:0000313" key="3">
    <source>
        <dbReference type="Proteomes" id="UP000524246"/>
    </source>
</evidence>
<feature type="region of interest" description="Disordered" evidence="1">
    <location>
        <begin position="106"/>
        <end position="131"/>
    </location>
</feature>
<dbReference type="AlphaFoldDB" id="A0A7X9FTA8"/>
<accession>A0A7X9FTA8</accession>
<evidence type="ECO:0000256" key="1">
    <source>
        <dbReference type="SAM" id="MobiDB-lite"/>
    </source>
</evidence>
<dbReference type="Proteomes" id="UP000524246">
    <property type="component" value="Unassembled WGS sequence"/>
</dbReference>
<sequence>MDSLAGIGTNGRGERPASSFDHYHSNIEAFWQIIDPDKTSRFRENTPFFIRDAILRISKFVGYAHANPKKATWANSADEIAGAEIVALANRFDAHELNTSFFERQSKARQRLEGRPGDRESRWLKKHNRRR</sequence>
<proteinExistence type="predicted"/>
<evidence type="ECO:0000313" key="2">
    <source>
        <dbReference type="EMBL" id="NMC63414.1"/>
    </source>
</evidence>
<reference evidence="2 3" key="1">
    <citation type="journal article" date="2020" name="Biotechnol. Biofuels">
        <title>New insights from the biogas microbiome by comprehensive genome-resolved metagenomics of nearly 1600 species originating from multiple anaerobic digesters.</title>
        <authorList>
            <person name="Campanaro S."/>
            <person name="Treu L."/>
            <person name="Rodriguez-R L.M."/>
            <person name="Kovalovszki A."/>
            <person name="Ziels R.M."/>
            <person name="Maus I."/>
            <person name="Zhu X."/>
            <person name="Kougias P.G."/>
            <person name="Basile A."/>
            <person name="Luo G."/>
            <person name="Schluter A."/>
            <person name="Konstantinidis K.T."/>
            <person name="Angelidaki I."/>
        </authorList>
    </citation>
    <scope>NUCLEOTIDE SEQUENCE [LARGE SCALE GENOMIC DNA]</scope>
    <source>
        <strain evidence="2">AS27yjCOA_65</strain>
    </source>
</reference>
<protein>
    <submittedName>
        <fullName evidence="2">Uncharacterized protein</fullName>
    </submittedName>
</protein>